<name>A0A1G9Z917_9ACTN</name>
<keyword evidence="2" id="KW-1185">Reference proteome</keyword>
<reference evidence="2" key="1">
    <citation type="submission" date="2016-10" db="EMBL/GenBank/DDBJ databases">
        <authorList>
            <person name="Varghese N."/>
            <person name="Submissions S."/>
        </authorList>
    </citation>
    <scope>NUCLEOTIDE SEQUENCE [LARGE SCALE GENOMIC DNA]</scope>
    <source>
        <strain evidence="2">CGMCC 4.7042</strain>
    </source>
</reference>
<dbReference type="RefSeq" id="WP_093659273.1">
    <property type="nucleotide sequence ID" value="NZ_FNHI01000021.1"/>
</dbReference>
<organism evidence="1 2">
    <name type="scientific">Streptomyces wuyuanensis</name>
    <dbReference type="NCBI Taxonomy" id="1196353"/>
    <lineage>
        <taxon>Bacteria</taxon>
        <taxon>Bacillati</taxon>
        <taxon>Actinomycetota</taxon>
        <taxon>Actinomycetes</taxon>
        <taxon>Kitasatosporales</taxon>
        <taxon>Streptomycetaceae</taxon>
        <taxon>Streptomyces</taxon>
    </lineage>
</organism>
<dbReference type="AlphaFoldDB" id="A0A1G9Z917"/>
<evidence type="ECO:0000313" key="1">
    <source>
        <dbReference type="EMBL" id="SDN17820.1"/>
    </source>
</evidence>
<dbReference type="STRING" id="1196353.SAMN05444921_12124"/>
<dbReference type="EMBL" id="FNHI01000021">
    <property type="protein sequence ID" value="SDN17820.1"/>
    <property type="molecule type" value="Genomic_DNA"/>
</dbReference>
<accession>A0A1G9Z917</accession>
<gene>
    <name evidence="1" type="ORF">SAMN05444921_12124</name>
</gene>
<dbReference type="OrthoDB" id="3690786at2"/>
<evidence type="ECO:0008006" key="3">
    <source>
        <dbReference type="Google" id="ProtNLM"/>
    </source>
</evidence>
<dbReference type="Proteomes" id="UP000199063">
    <property type="component" value="Unassembled WGS sequence"/>
</dbReference>
<protein>
    <recommendedName>
        <fullName evidence="3">DUF3168 domain-containing protein</fullName>
    </recommendedName>
</protein>
<proteinExistence type="predicted"/>
<evidence type="ECO:0000313" key="2">
    <source>
        <dbReference type="Proteomes" id="UP000199063"/>
    </source>
</evidence>
<sequence length="155" mass="16362">MATSAIPGAIDALLTVLRAAPDLADVQVLDGPPVGDQSAQDYVAVGYQEGAEESVQMAQDFNAAGARTRDEDFDILCWIDTWTGDSDVSARRTRAFELLAVVEDAIRASGVSPTAPTLNGAVLWAHLTNASLRQANTTDGVRAVIAFSVSCRARI</sequence>
<dbReference type="GeneID" id="40832607"/>